<gene>
    <name evidence="1" type="ORF">FF011L_42030</name>
</gene>
<evidence type="ECO:0000313" key="2">
    <source>
        <dbReference type="Proteomes" id="UP000320672"/>
    </source>
</evidence>
<evidence type="ECO:0000313" key="1">
    <source>
        <dbReference type="EMBL" id="QDS95407.1"/>
    </source>
</evidence>
<sequence length="138" mass="15483">MSPYAQRKNVEVIARSRVSPRLVLANLTASERRSFERQAFAGTASLSLFGPAYVIAQPPSSLLMSPYAQRKNVEVIARSRVSPRLVLADLTASERWSFERGNRLPERHRYRSLVRPTSHFIGSGIESRNVAVRAAKEC</sequence>
<dbReference type="EMBL" id="CP036262">
    <property type="protein sequence ID" value="QDS95407.1"/>
    <property type="molecule type" value="Genomic_DNA"/>
</dbReference>
<reference evidence="1 2" key="1">
    <citation type="submission" date="2019-02" db="EMBL/GenBank/DDBJ databases">
        <title>Deep-cultivation of Planctomycetes and their phenomic and genomic characterization uncovers novel biology.</title>
        <authorList>
            <person name="Wiegand S."/>
            <person name="Jogler M."/>
            <person name="Boedeker C."/>
            <person name="Pinto D."/>
            <person name="Vollmers J."/>
            <person name="Rivas-Marin E."/>
            <person name="Kohn T."/>
            <person name="Peeters S.H."/>
            <person name="Heuer A."/>
            <person name="Rast P."/>
            <person name="Oberbeckmann S."/>
            <person name="Bunk B."/>
            <person name="Jeske O."/>
            <person name="Meyerdierks A."/>
            <person name="Storesund J.E."/>
            <person name="Kallscheuer N."/>
            <person name="Luecker S."/>
            <person name="Lage O.M."/>
            <person name="Pohl T."/>
            <person name="Merkel B.J."/>
            <person name="Hornburger P."/>
            <person name="Mueller R.-W."/>
            <person name="Bruemmer F."/>
            <person name="Labrenz M."/>
            <person name="Spormann A.M."/>
            <person name="Op den Camp H."/>
            <person name="Overmann J."/>
            <person name="Amann R."/>
            <person name="Jetten M.S.M."/>
            <person name="Mascher T."/>
            <person name="Medema M.H."/>
            <person name="Devos D.P."/>
            <person name="Kaster A.-K."/>
            <person name="Ovreas L."/>
            <person name="Rohde M."/>
            <person name="Galperin M.Y."/>
            <person name="Jogler C."/>
        </authorList>
    </citation>
    <scope>NUCLEOTIDE SEQUENCE [LARGE SCALE GENOMIC DNA]</scope>
    <source>
        <strain evidence="1 2">FF011L</strain>
    </source>
</reference>
<proteinExistence type="predicted"/>
<keyword evidence="2" id="KW-1185">Reference proteome</keyword>
<dbReference type="AlphaFoldDB" id="A0A517MKU5"/>
<dbReference type="KEGG" id="rml:FF011L_42030"/>
<dbReference type="Proteomes" id="UP000320672">
    <property type="component" value="Chromosome"/>
</dbReference>
<protein>
    <submittedName>
        <fullName evidence="1">Uncharacterized protein</fullName>
    </submittedName>
</protein>
<name>A0A517MKU5_9BACT</name>
<accession>A0A517MKU5</accession>
<organism evidence="1 2">
    <name type="scientific">Roseimaritima multifibrata</name>
    <dbReference type="NCBI Taxonomy" id="1930274"/>
    <lineage>
        <taxon>Bacteria</taxon>
        <taxon>Pseudomonadati</taxon>
        <taxon>Planctomycetota</taxon>
        <taxon>Planctomycetia</taxon>
        <taxon>Pirellulales</taxon>
        <taxon>Pirellulaceae</taxon>
        <taxon>Roseimaritima</taxon>
    </lineage>
</organism>